<dbReference type="InterPro" id="IPR015421">
    <property type="entry name" value="PyrdxlP-dep_Trfase_major"/>
</dbReference>
<dbReference type="CDD" id="cd00609">
    <property type="entry name" value="AAT_like"/>
    <property type="match status" value="1"/>
</dbReference>
<dbReference type="PANTHER" id="PTHR43799:SF1">
    <property type="entry name" value="ASPARTATE AMINOTRANSFERASE"/>
    <property type="match status" value="1"/>
</dbReference>
<dbReference type="RefSeq" id="WP_349227528.1">
    <property type="nucleotide sequence ID" value="NZ_JBBNOP010000007.1"/>
</dbReference>
<dbReference type="Proteomes" id="UP001487305">
    <property type="component" value="Unassembled WGS sequence"/>
</dbReference>
<keyword evidence="2" id="KW-1185">Reference proteome</keyword>
<evidence type="ECO:0000313" key="2">
    <source>
        <dbReference type="Proteomes" id="UP001487305"/>
    </source>
</evidence>
<keyword evidence="1" id="KW-0032">Aminotransferase</keyword>
<dbReference type="Pfam" id="PF12897">
    <property type="entry name" value="Asp_aminotransf"/>
    <property type="match status" value="1"/>
</dbReference>
<organism evidence="1 2">
    <name type="scientific">Raoultibacter massiliensis</name>
    <dbReference type="NCBI Taxonomy" id="1852371"/>
    <lineage>
        <taxon>Bacteria</taxon>
        <taxon>Bacillati</taxon>
        <taxon>Actinomycetota</taxon>
        <taxon>Coriobacteriia</taxon>
        <taxon>Eggerthellales</taxon>
        <taxon>Eggerthellaceae</taxon>
        <taxon>Raoultibacter</taxon>
    </lineage>
</organism>
<dbReference type="GO" id="GO:0008483">
    <property type="term" value="F:transaminase activity"/>
    <property type="evidence" value="ECO:0007669"/>
    <property type="project" value="UniProtKB-KW"/>
</dbReference>
<sequence length="429" mass="46906">MPTYADLSTGELEELRGQLEEEYAGFKAKELKLNMARGKPAAAQLDLSMPMLDIIASDADFKSEDGTDCRNYGVVDGLPEAKRFMASMLDDEAENVIIFGNASLNIMYDAVARCWMFGTLGSTPWCKLDTVKWICPVPGYDRHFGVTEAFGIEMINVPMLADGPDMDEVERLVAQDESIKGIWCVPKYSNPGGVTYSDEVVTRLAEMECAAEDFRIFWDNAYCVHHLHEDAAEQDHLMDIGDACIEAGNAHRYFKFASTSKVTFPGAGISAMAASPENIAEIKARMGVQTIGHDKLNQLRHVRFLHDADGLARHMAKHAAIVRPKFELVCQKLEAGLGETGCGTWSNPRGGYFVSFDAPEGTAKRIVGLAKEAGVVMTGAGATYPYKNDPKDSNIRIAPTLPPLEELEAAMDVFVCCVKLASVEKLLGA</sequence>
<dbReference type="Gene3D" id="3.40.640.10">
    <property type="entry name" value="Type I PLP-dependent aspartate aminotransferase-like (Major domain)"/>
    <property type="match status" value="1"/>
</dbReference>
<dbReference type="InterPro" id="IPR015422">
    <property type="entry name" value="PyrdxlP-dep_Trfase_small"/>
</dbReference>
<dbReference type="Gene3D" id="3.90.1150.10">
    <property type="entry name" value="Aspartate Aminotransferase, domain 1"/>
    <property type="match status" value="1"/>
</dbReference>
<dbReference type="SUPFAM" id="SSF53383">
    <property type="entry name" value="PLP-dependent transferases"/>
    <property type="match status" value="1"/>
</dbReference>
<dbReference type="InterPro" id="IPR015424">
    <property type="entry name" value="PyrdxlP-dep_Trfase"/>
</dbReference>
<dbReference type="PANTHER" id="PTHR43799">
    <property type="entry name" value="AMINOTRANSFERASE, PUTATIVE-RELATED"/>
    <property type="match status" value="1"/>
</dbReference>
<dbReference type="InterPro" id="IPR024551">
    <property type="entry name" value="AspAT_Ic"/>
</dbReference>
<keyword evidence="1" id="KW-0808">Transferase</keyword>
<reference evidence="1 2" key="1">
    <citation type="submission" date="2024-04" db="EMBL/GenBank/DDBJ databases">
        <title>Human intestinal bacterial collection.</title>
        <authorList>
            <person name="Pauvert C."/>
            <person name="Hitch T.C.A."/>
            <person name="Clavel T."/>
        </authorList>
    </citation>
    <scope>NUCLEOTIDE SEQUENCE [LARGE SCALE GENOMIC DNA]</scope>
    <source>
        <strain evidence="1 2">CLA-KB-H42</strain>
    </source>
</reference>
<comment type="caution">
    <text evidence="1">The sequence shown here is derived from an EMBL/GenBank/DDBJ whole genome shotgun (WGS) entry which is preliminary data.</text>
</comment>
<gene>
    <name evidence="1" type="ORF">AAA083_09190</name>
</gene>
<proteinExistence type="predicted"/>
<accession>A0ABV1JDI5</accession>
<dbReference type="EMBL" id="JBBNOP010000007">
    <property type="protein sequence ID" value="MEQ3363150.1"/>
    <property type="molecule type" value="Genomic_DNA"/>
</dbReference>
<name>A0ABV1JDI5_9ACTN</name>
<protein>
    <submittedName>
        <fullName evidence="1">Aminotransferase</fullName>
    </submittedName>
</protein>
<evidence type="ECO:0000313" key="1">
    <source>
        <dbReference type="EMBL" id="MEQ3363150.1"/>
    </source>
</evidence>